<accession>G2PZR5</accession>
<name>G2PZR5_THET4</name>
<keyword evidence="2" id="KW-1185">Reference proteome</keyword>
<dbReference type="AlphaFoldDB" id="G2PZR5"/>
<evidence type="ECO:0000313" key="1">
    <source>
        <dbReference type="EMBL" id="AEO53140.1"/>
    </source>
</evidence>
<sequence length="50" mass="5851">MRLRTDVFHISLLEPAPKDAKIPINIEAEDEEEEWDVEEILDLYIVNGKL</sequence>
<gene>
    <name evidence="1" type="ORF">MYCTH_61649</name>
</gene>
<dbReference type="GeneID" id="11505539"/>
<dbReference type="VEuPathDB" id="FungiDB:MYCTH_61649"/>
<dbReference type="HOGENOM" id="CLU_3126080_0_0_1"/>
<organism evidence="1 2">
    <name type="scientific">Thermothelomyces thermophilus (strain ATCC 42464 / BCRC 31852 / DSM 1799)</name>
    <name type="common">Sporotrichum thermophile</name>
    <dbReference type="NCBI Taxonomy" id="573729"/>
    <lineage>
        <taxon>Eukaryota</taxon>
        <taxon>Fungi</taxon>
        <taxon>Dikarya</taxon>
        <taxon>Ascomycota</taxon>
        <taxon>Pezizomycotina</taxon>
        <taxon>Sordariomycetes</taxon>
        <taxon>Sordariomycetidae</taxon>
        <taxon>Sordariales</taxon>
        <taxon>Chaetomiaceae</taxon>
        <taxon>Thermothelomyces</taxon>
    </lineage>
</organism>
<protein>
    <submittedName>
        <fullName evidence="1">Uncharacterized protein</fullName>
    </submittedName>
</protein>
<dbReference type="RefSeq" id="XP_003658385.1">
    <property type="nucleotide sequence ID" value="XM_003658337.1"/>
</dbReference>
<dbReference type="EMBL" id="CP003002">
    <property type="protein sequence ID" value="AEO53140.1"/>
    <property type="molecule type" value="Genomic_DNA"/>
</dbReference>
<evidence type="ECO:0000313" key="2">
    <source>
        <dbReference type="Proteomes" id="UP000007322"/>
    </source>
</evidence>
<dbReference type="Proteomes" id="UP000007322">
    <property type="component" value="Chromosome 1"/>
</dbReference>
<reference evidence="1 2" key="1">
    <citation type="journal article" date="2011" name="Nat. Biotechnol.">
        <title>Comparative genomic analysis of the thermophilic biomass-degrading fungi Myceliophthora thermophila and Thielavia terrestris.</title>
        <authorList>
            <person name="Berka R.M."/>
            <person name="Grigoriev I.V."/>
            <person name="Otillar R."/>
            <person name="Salamov A."/>
            <person name="Grimwood J."/>
            <person name="Reid I."/>
            <person name="Ishmael N."/>
            <person name="John T."/>
            <person name="Darmond C."/>
            <person name="Moisan M.-C."/>
            <person name="Henrissat B."/>
            <person name="Coutinho P.M."/>
            <person name="Lombard V."/>
            <person name="Natvig D.O."/>
            <person name="Lindquist E."/>
            <person name="Schmutz J."/>
            <person name="Lucas S."/>
            <person name="Harris P."/>
            <person name="Powlowski J."/>
            <person name="Bellemare A."/>
            <person name="Taylor D."/>
            <person name="Butler G."/>
            <person name="de Vries R.P."/>
            <person name="Allijn I.E."/>
            <person name="van den Brink J."/>
            <person name="Ushinsky S."/>
            <person name="Storms R."/>
            <person name="Powell A.J."/>
            <person name="Paulsen I.T."/>
            <person name="Elbourne L.D.H."/>
            <person name="Baker S.E."/>
            <person name="Magnuson J."/>
            <person name="LaBoissiere S."/>
            <person name="Clutterbuck A.J."/>
            <person name="Martinez D."/>
            <person name="Wogulis M."/>
            <person name="de Leon A.L."/>
            <person name="Rey M.W."/>
            <person name="Tsang A."/>
        </authorList>
    </citation>
    <scope>NUCLEOTIDE SEQUENCE [LARGE SCALE GENOMIC DNA]</scope>
    <source>
        <strain evidence="2">ATCC 42464 / BCRC 31852 / DSM 1799</strain>
    </source>
</reference>
<dbReference type="KEGG" id="mtm:MYCTH_61649"/>
<proteinExistence type="predicted"/>
<dbReference type="InParanoid" id="G2PZR5"/>